<organism evidence="1 3">
    <name type="scientific">Mycena alexandri</name>
    <dbReference type="NCBI Taxonomy" id="1745969"/>
    <lineage>
        <taxon>Eukaryota</taxon>
        <taxon>Fungi</taxon>
        <taxon>Dikarya</taxon>
        <taxon>Basidiomycota</taxon>
        <taxon>Agaricomycotina</taxon>
        <taxon>Agaricomycetes</taxon>
        <taxon>Agaricomycetidae</taxon>
        <taxon>Agaricales</taxon>
        <taxon>Marasmiineae</taxon>
        <taxon>Mycenaceae</taxon>
        <taxon>Mycena</taxon>
    </lineage>
</organism>
<evidence type="ECO:0000313" key="1">
    <source>
        <dbReference type="EMBL" id="KAJ7029789.1"/>
    </source>
</evidence>
<sequence length="297" mass="33634">MASTDFQVLSEVPNELWLQIISHYAYSFDFHCPLLRQEDRKDRGPLRQTLRSLSQISSTLRALTIPFLWERFDISESIVQPPSELKLHLLPHIKSVHIWWENRSPTEVETLALVGFLKTLPKLIGLQIEVYDTTQTFTRVLGSASLPNVTTLSIPDSLHGIFYAFPNLTTLAFPSLFFDSPALEPAKTHFPHLEALIGLRFLNDNDHENLAQDFVDLRVLAVASVLKSKGVVSRLRAFKNLNELSLFDGIGSMALPLEELVEGGRAVLRASHARGSKFLRVWKDDQAGPRLIHFERC</sequence>
<evidence type="ECO:0000313" key="3">
    <source>
        <dbReference type="Proteomes" id="UP001218188"/>
    </source>
</evidence>
<name>A0AAD6SLK0_9AGAR</name>
<evidence type="ECO:0000313" key="2">
    <source>
        <dbReference type="EMBL" id="KAJ7032901.1"/>
    </source>
</evidence>
<dbReference type="InterPro" id="IPR032675">
    <property type="entry name" value="LRR_dom_sf"/>
</dbReference>
<proteinExistence type="predicted"/>
<keyword evidence="3" id="KW-1185">Reference proteome</keyword>
<accession>A0AAD6SLK0</accession>
<dbReference type="Gene3D" id="3.80.10.10">
    <property type="entry name" value="Ribonuclease Inhibitor"/>
    <property type="match status" value="1"/>
</dbReference>
<dbReference type="EMBL" id="JARJCM010000097">
    <property type="protein sequence ID" value="KAJ7029789.1"/>
    <property type="molecule type" value="Genomic_DNA"/>
</dbReference>
<reference evidence="1" key="1">
    <citation type="submission" date="2023-03" db="EMBL/GenBank/DDBJ databases">
        <title>Massive genome expansion in bonnet fungi (Mycena s.s.) driven by repeated elements and novel gene families across ecological guilds.</title>
        <authorList>
            <consortium name="Lawrence Berkeley National Laboratory"/>
            <person name="Harder C.B."/>
            <person name="Miyauchi S."/>
            <person name="Viragh M."/>
            <person name="Kuo A."/>
            <person name="Thoen E."/>
            <person name="Andreopoulos B."/>
            <person name="Lu D."/>
            <person name="Skrede I."/>
            <person name="Drula E."/>
            <person name="Henrissat B."/>
            <person name="Morin E."/>
            <person name="Kohler A."/>
            <person name="Barry K."/>
            <person name="LaButti K."/>
            <person name="Morin E."/>
            <person name="Salamov A."/>
            <person name="Lipzen A."/>
            <person name="Mereny Z."/>
            <person name="Hegedus B."/>
            <person name="Baldrian P."/>
            <person name="Stursova M."/>
            <person name="Weitz H."/>
            <person name="Taylor A."/>
            <person name="Grigoriev I.V."/>
            <person name="Nagy L.G."/>
            <person name="Martin F."/>
            <person name="Kauserud H."/>
        </authorList>
    </citation>
    <scope>NUCLEOTIDE SEQUENCE</scope>
    <source>
        <strain evidence="1">CBHHK200</strain>
    </source>
</reference>
<dbReference type="AlphaFoldDB" id="A0AAD6SLK0"/>
<dbReference type="Proteomes" id="UP001218188">
    <property type="component" value="Unassembled WGS sequence"/>
</dbReference>
<gene>
    <name evidence="2" type="ORF">C8F04DRAFT_1106106</name>
    <name evidence="1" type="ORF">C8F04DRAFT_1115494</name>
</gene>
<protein>
    <submittedName>
        <fullName evidence="1">Uncharacterized protein</fullName>
    </submittedName>
</protein>
<dbReference type="EMBL" id="JARJCM010000069">
    <property type="protein sequence ID" value="KAJ7032901.1"/>
    <property type="molecule type" value="Genomic_DNA"/>
</dbReference>
<comment type="caution">
    <text evidence="1">The sequence shown here is derived from an EMBL/GenBank/DDBJ whole genome shotgun (WGS) entry which is preliminary data.</text>
</comment>